<evidence type="ECO:0000259" key="5">
    <source>
        <dbReference type="Pfam" id="PF02631"/>
    </source>
</evidence>
<keyword evidence="4" id="KW-0963">Cytoplasm</keyword>
<comment type="caution">
    <text evidence="6">The sequence shown here is derived from an EMBL/GenBank/DDBJ whole genome shotgun (WGS) entry which is preliminary data.</text>
</comment>
<feature type="domain" description="RecX second three-helical" evidence="5">
    <location>
        <begin position="69"/>
        <end position="107"/>
    </location>
</feature>
<dbReference type="InterPro" id="IPR053924">
    <property type="entry name" value="RecX_HTH_2nd"/>
</dbReference>
<evidence type="ECO:0000313" key="7">
    <source>
        <dbReference type="Proteomes" id="UP001216253"/>
    </source>
</evidence>
<reference evidence="6 7" key="1">
    <citation type="submission" date="2023-03" db="EMBL/GenBank/DDBJ databases">
        <title>NovoSphingobium album sp. nov. isolated from polycyclic aromatic hydrocarbons- and heavy-metal polluted soil.</title>
        <authorList>
            <person name="Liu Z."/>
            <person name="Wang K."/>
        </authorList>
    </citation>
    <scope>NUCLEOTIDE SEQUENCE [LARGE SCALE GENOMIC DNA]</scope>
    <source>
        <strain evidence="6 7">H3SJ31-1</strain>
    </source>
</reference>
<dbReference type="InterPro" id="IPR036388">
    <property type="entry name" value="WH-like_DNA-bd_sf"/>
</dbReference>
<evidence type="ECO:0000256" key="3">
    <source>
        <dbReference type="ARBA" id="ARBA00018111"/>
    </source>
</evidence>
<proteinExistence type="inferred from homology"/>
<evidence type="ECO:0000256" key="1">
    <source>
        <dbReference type="ARBA" id="ARBA00004496"/>
    </source>
</evidence>
<comment type="subcellular location">
    <subcellularLocation>
        <location evidence="1">Cytoplasm</location>
    </subcellularLocation>
</comment>
<dbReference type="EMBL" id="JARESE010000044">
    <property type="protein sequence ID" value="MDE8652704.1"/>
    <property type="molecule type" value="Genomic_DNA"/>
</dbReference>
<name>A0ABT5WRN2_9SPHN</name>
<sequence length="181" mass="19692">MSRTRRKSPPLDEKRLEDLALAYAARFATTRARLESYLRRKLRERGWDGAREPDVAALGARFGAAGYIDDAAYARMKADSLLRRGYGRRRVGEALQAAGIAGDLRAQVNPGAAAERQAALALARRRRLGPFGAAPLDRPARDRQVAAMLRAGHSLDNARQIVDAPDADAALAWAESAEGED</sequence>
<gene>
    <name evidence="6" type="ORF">PYV00_13440</name>
</gene>
<evidence type="ECO:0000256" key="4">
    <source>
        <dbReference type="ARBA" id="ARBA00022490"/>
    </source>
</evidence>
<dbReference type="Pfam" id="PF02631">
    <property type="entry name" value="RecX_HTH2"/>
    <property type="match status" value="1"/>
</dbReference>
<dbReference type="Gene3D" id="1.10.10.10">
    <property type="entry name" value="Winged helix-like DNA-binding domain superfamily/Winged helix DNA-binding domain"/>
    <property type="match status" value="1"/>
</dbReference>
<evidence type="ECO:0000313" key="6">
    <source>
        <dbReference type="EMBL" id="MDE8652704.1"/>
    </source>
</evidence>
<dbReference type="RefSeq" id="WP_275228783.1">
    <property type="nucleotide sequence ID" value="NZ_JARESE010000044.1"/>
</dbReference>
<accession>A0ABT5WRN2</accession>
<protein>
    <recommendedName>
        <fullName evidence="3">Regulatory protein RecX</fullName>
    </recommendedName>
</protein>
<organism evidence="6 7">
    <name type="scientific">Novosphingobium album</name>
    <name type="common">ex Liu et al. 2023</name>
    <dbReference type="NCBI Taxonomy" id="3031130"/>
    <lineage>
        <taxon>Bacteria</taxon>
        <taxon>Pseudomonadati</taxon>
        <taxon>Pseudomonadota</taxon>
        <taxon>Alphaproteobacteria</taxon>
        <taxon>Sphingomonadales</taxon>
        <taxon>Sphingomonadaceae</taxon>
        <taxon>Novosphingobium</taxon>
    </lineage>
</organism>
<comment type="similarity">
    <text evidence="2">Belongs to the RecX family.</text>
</comment>
<evidence type="ECO:0000256" key="2">
    <source>
        <dbReference type="ARBA" id="ARBA00009695"/>
    </source>
</evidence>
<dbReference type="Proteomes" id="UP001216253">
    <property type="component" value="Unassembled WGS sequence"/>
</dbReference>
<keyword evidence="7" id="KW-1185">Reference proteome</keyword>